<feature type="signal peptide" evidence="2">
    <location>
        <begin position="1"/>
        <end position="25"/>
    </location>
</feature>
<comment type="caution">
    <text evidence="3">The sequence shown here is derived from an EMBL/GenBank/DDBJ whole genome shotgun (WGS) entry which is preliminary data.</text>
</comment>
<feature type="region of interest" description="Disordered" evidence="1">
    <location>
        <begin position="644"/>
        <end position="664"/>
    </location>
</feature>
<keyword evidence="2" id="KW-0732">Signal</keyword>
<organism evidence="3 4">
    <name type="scientific">Pseudogemmobacter faecipullorum</name>
    <dbReference type="NCBI Taxonomy" id="2755041"/>
    <lineage>
        <taxon>Bacteria</taxon>
        <taxon>Pseudomonadati</taxon>
        <taxon>Pseudomonadota</taxon>
        <taxon>Alphaproteobacteria</taxon>
        <taxon>Rhodobacterales</taxon>
        <taxon>Paracoccaceae</taxon>
        <taxon>Pseudogemmobacter</taxon>
    </lineage>
</organism>
<dbReference type="RefSeq" id="WP_226934467.1">
    <property type="nucleotide sequence ID" value="NZ_JACDXX010000004.1"/>
</dbReference>
<accession>A0ABS8CJK7</accession>
<proteinExistence type="predicted"/>
<reference evidence="3 4" key="1">
    <citation type="submission" date="2020-07" db="EMBL/GenBank/DDBJ databases">
        <title>Pseudogemmobacter sp. nov., isolated from poultry manure in Taiwan.</title>
        <authorList>
            <person name="Lin S.-Y."/>
            <person name="Tang Y.-S."/>
            <person name="Young C.-C."/>
        </authorList>
    </citation>
    <scope>NUCLEOTIDE SEQUENCE [LARGE SCALE GENOMIC DNA]</scope>
    <source>
        <strain evidence="3 4">CC-YST710</strain>
    </source>
</reference>
<protein>
    <submittedName>
        <fullName evidence="3">Uncharacterized protein</fullName>
    </submittedName>
</protein>
<gene>
    <name evidence="3" type="ORF">H0485_06040</name>
</gene>
<dbReference type="Proteomes" id="UP001198571">
    <property type="component" value="Unassembled WGS sequence"/>
</dbReference>
<evidence type="ECO:0000256" key="2">
    <source>
        <dbReference type="SAM" id="SignalP"/>
    </source>
</evidence>
<evidence type="ECO:0000313" key="3">
    <source>
        <dbReference type="EMBL" id="MCB5409561.1"/>
    </source>
</evidence>
<evidence type="ECO:0000256" key="1">
    <source>
        <dbReference type="SAM" id="MobiDB-lite"/>
    </source>
</evidence>
<dbReference type="EMBL" id="JACDXX010000004">
    <property type="protein sequence ID" value="MCB5409561.1"/>
    <property type="molecule type" value="Genomic_DNA"/>
</dbReference>
<sequence>MRHFSPAPVSALAAVALLAGLPAFADRVRVRGGEHADFTRIVIELPGRTAWSLQRNGRSYIFRSGAEDTGWALDHVFDLIPATRLKAVIPAKEAGALELQLGCDCHATAFEARPQVIAIDIREGPGAPESVPDAPAPESATMPDRPWFSIAPAEARPGYDWLQARHGLSAGPLPVLASRPRSGASLGLMRDAVLRQISRGIVEGVITPVSDRILPDPAARALQAAGELRVSNGEMPGLRLAPDPAGKSLTDQGRDCVADAALALADWYPAQPAALAIADARQALFAEFDRPVPQQILLAARLHLALGFGAEARQMLRLLPGPEQPEAALLATLSWLVDLQPPPANIFSGMESCDGAAALWASLALALAPRQSALPPGSFKGEAVFQAFSTLPAALKSHLGPALAGYFLQIGDEAGAYRIRDVLRRQAPGPDAATRLLTGQLLLREGAAAADQASAALAESTAAGAGALILLVDAAFAEQKPLSPDLPDQIAAYRQEVKNDPSAPLLLRAELLAAALAGDFDRAFALLPAGPENLPALWQLVVAGADDDFFLREALTPPFAPVPPALRQATARRLLQHGFASEALAWLAPPRPEGPEAAILAAEAALLLRDARSALTYLSEFSYESPPEQVVQLRQKAALQLGQDSAAPPVAAPPASAAGPGAEADAELPVAPAALPDWAAAAETALSAAGPGGSGLLARSYQLAEDAAARAGAVEKLREIARLGSGNGLETPQR</sequence>
<evidence type="ECO:0000313" key="4">
    <source>
        <dbReference type="Proteomes" id="UP001198571"/>
    </source>
</evidence>
<name>A0ABS8CJK7_9RHOB</name>
<feature type="chain" id="PRO_5045444877" evidence="2">
    <location>
        <begin position="26"/>
        <end position="734"/>
    </location>
</feature>
<keyword evidence="4" id="KW-1185">Reference proteome</keyword>
<feature type="region of interest" description="Disordered" evidence="1">
    <location>
        <begin position="124"/>
        <end position="144"/>
    </location>
</feature>